<comment type="subcellular location">
    <subcellularLocation>
        <location evidence="2">Cell membrane</location>
        <topology evidence="2">Peripheral membrane protein</topology>
    </subcellularLocation>
    <subcellularLocation>
        <location evidence="3">Cell projection</location>
        <location evidence="3">Dendrite</location>
    </subcellularLocation>
    <subcellularLocation>
        <location evidence="5">Cytoplasm</location>
        <location evidence="5">Perinuclear region</location>
    </subcellularLocation>
    <subcellularLocation>
        <location evidence="4">Perikaryon</location>
    </subcellularLocation>
    <subcellularLocation>
        <location evidence="23">Postsynaptic density</location>
    </subcellularLocation>
</comment>
<dbReference type="FunCoup" id="A0A6P5KEC1">
    <property type="interactions" value="101"/>
</dbReference>
<keyword evidence="33" id="KW-1185">Reference proteome</keyword>
<dbReference type="FunFam" id="2.60.120.920:FF:000005">
    <property type="entry name" value="Putative E3 ubiquitin-protein ligase NEURL1B"/>
    <property type="match status" value="1"/>
</dbReference>
<evidence type="ECO:0000256" key="10">
    <source>
        <dbReference type="ARBA" id="ARBA00022679"/>
    </source>
</evidence>
<evidence type="ECO:0000256" key="18">
    <source>
        <dbReference type="ARBA" id="ARBA00022976"/>
    </source>
</evidence>
<dbReference type="AlphaFoldDB" id="A0A6P5KEC1"/>
<evidence type="ECO:0000256" key="1">
    <source>
        <dbReference type="ARBA" id="ARBA00000900"/>
    </source>
</evidence>
<protein>
    <recommendedName>
        <fullName evidence="26">E3 ubiquitin-protein ligase NEURL1</fullName>
        <ecNumber evidence="7">2.3.2.27</ecNumber>
    </recommendedName>
    <alternativeName>
        <fullName evidence="27">Neuralized-like protein 1A</fullName>
    </alternativeName>
    <alternativeName>
        <fullName evidence="28">RING-type E3 ubiquitin transferase NEURL1</fullName>
    </alternativeName>
</protein>
<dbReference type="SMART" id="SM00588">
    <property type="entry name" value="NEUZ"/>
    <property type="match status" value="2"/>
</dbReference>
<feature type="domain" description="RING-type" evidence="31">
    <location>
        <begin position="530"/>
        <end position="570"/>
    </location>
</feature>
<evidence type="ECO:0000256" key="20">
    <source>
        <dbReference type="ARBA" id="ARBA00023136"/>
    </source>
</evidence>
<organism evidence="33 34">
    <name type="scientific">Phascolarctos cinereus</name>
    <name type="common">Koala</name>
    <dbReference type="NCBI Taxonomy" id="38626"/>
    <lineage>
        <taxon>Eukaryota</taxon>
        <taxon>Metazoa</taxon>
        <taxon>Chordata</taxon>
        <taxon>Craniata</taxon>
        <taxon>Vertebrata</taxon>
        <taxon>Euteleostomi</taxon>
        <taxon>Mammalia</taxon>
        <taxon>Metatheria</taxon>
        <taxon>Diprotodontia</taxon>
        <taxon>Phascolarctidae</taxon>
        <taxon>Phascolarctos</taxon>
    </lineage>
</organism>
<dbReference type="PROSITE" id="PS51065">
    <property type="entry name" value="NHR"/>
    <property type="match status" value="2"/>
</dbReference>
<evidence type="ECO:0000313" key="33">
    <source>
        <dbReference type="Proteomes" id="UP000515140"/>
    </source>
</evidence>
<dbReference type="GO" id="GO:0043204">
    <property type="term" value="C:perikaryon"/>
    <property type="evidence" value="ECO:0007669"/>
    <property type="project" value="UniProtKB-SubCell"/>
</dbReference>
<evidence type="ECO:0000256" key="8">
    <source>
        <dbReference type="ARBA" id="ARBA00022475"/>
    </source>
</evidence>
<comment type="function">
    <text evidence="24">Plays a role in hippocampal-dependent synaptic plasticity, learning and memory. Involved in the formation of spines and functional synaptic contacts by modulating the translational activity of the cytoplasmic polyadenylation element-binding protein CPEB3. Promotes ubiquitination of CPEB3, and hence induces CPEB3-dependent mRNA translation activation of glutamate receptor GRIA1 and GRIA2. Can function as an E3 ubiquitin-protein ligase to activate monoubiquitination of JAG1 (in vitro), thereby regulating the Notch pathway. Acts as a tumor suppressor; inhibits malignant cell transformation of medulloblastoma (MB) cells by inhibiting the Notch signaling pathway.</text>
</comment>
<evidence type="ECO:0000256" key="16">
    <source>
        <dbReference type="ARBA" id="ARBA00022833"/>
    </source>
</evidence>
<keyword evidence="20" id="KW-0472">Membrane</keyword>
<evidence type="ECO:0000256" key="4">
    <source>
        <dbReference type="ARBA" id="ARBA00004484"/>
    </source>
</evidence>
<evidence type="ECO:0000256" key="12">
    <source>
        <dbReference type="ARBA" id="ARBA00022723"/>
    </source>
</evidence>
<dbReference type="RefSeq" id="XP_020843900.1">
    <property type="nucleotide sequence ID" value="XM_020988241.1"/>
</dbReference>
<dbReference type="PROSITE" id="PS50089">
    <property type="entry name" value="ZF_RING_2"/>
    <property type="match status" value="1"/>
</dbReference>
<evidence type="ECO:0000256" key="9">
    <source>
        <dbReference type="ARBA" id="ARBA00022490"/>
    </source>
</evidence>
<dbReference type="GO" id="GO:0008270">
    <property type="term" value="F:zinc ion binding"/>
    <property type="evidence" value="ECO:0007669"/>
    <property type="project" value="UniProtKB-KW"/>
</dbReference>
<evidence type="ECO:0000256" key="14">
    <source>
        <dbReference type="ARBA" id="ARBA00022771"/>
    </source>
</evidence>
<keyword evidence="22" id="KW-0449">Lipoprotein</keyword>
<keyword evidence="18" id="KW-0914">Notch signaling pathway</keyword>
<evidence type="ECO:0000256" key="19">
    <source>
        <dbReference type="ARBA" id="ARBA00023018"/>
    </source>
</evidence>
<evidence type="ECO:0000256" key="3">
    <source>
        <dbReference type="ARBA" id="ARBA00004279"/>
    </source>
</evidence>
<dbReference type="GO" id="GO:0014069">
    <property type="term" value="C:postsynaptic density"/>
    <property type="evidence" value="ECO:0007669"/>
    <property type="project" value="UniProtKB-SubCell"/>
</dbReference>
<dbReference type="Gene3D" id="3.30.40.10">
    <property type="entry name" value="Zinc/RING finger domain, C3HC4 (zinc finger)"/>
    <property type="match status" value="1"/>
</dbReference>
<dbReference type="GO" id="GO:0030425">
    <property type="term" value="C:dendrite"/>
    <property type="evidence" value="ECO:0007669"/>
    <property type="project" value="UniProtKB-SubCell"/>
</dbReference>
<keyword evidence="11" id="KW-0519">Myristate</keyword>
<keyword evidence="12" id="KW-0479">Metal-binding</keyword>
<evidence type="ECO:0000256" key="2">
    <source>
        <dbReference type="ARBA" id="ARBA00004202"/>
    </source>
</evidence>
<comment type="pathway">
    <text evidence="6">Protein modification; protein ubiquitination.</text>
</comment>
<evidence type="ECO:0000313" key="34">
    <source>
        <dbReference type="RefSeq" id="XP_020843900.1"/>
    </source>
</evidence>
<dbReference type="InterPro" id="IPR043136">
    <property type="entry name" value="B30.2/SPRY_sf"/>
</dbReference>
<dbReference type="GO" id="GO:0048471">
    <property type="term" value="C:perinuclear region of cytoplasm"/>
    <property type="evidence" value="ECO:0007669"/>
    <property type="project" value="UniProtKB-SubCell"/>
</dbReference>
<dbReference type="PANTHER" id="PTHR12429:SF13">
    <property type="entry name" value="E3 UBIQUITIN-PROTEIN LIGASE NEURL1"/>
    <property type="match status" value="1"/>
</dbReference>
<dbReference type="InterPro" id="IPR037962">
    <property type="entry name" value="Neuralized"/>
</dbReference>
<feature type="region of interest" description="Disordered" evidence="30">
    <location>
        <begin position="487"/>
        <end position="523"/>
    </location>
</feature>
<evidence type="ECO:0000256" key="23">
    <source>
        <dbReference type="ARBA" id="ARBA00034105"/>
    </source>
</evidence>
<evidence type="ECO:0000256" key="25">
    <source>
        <dbReference type="ARBA" id="ARBA00063138"/>
    </source>
</evidence>
<keyword evidence="13" id="KW-0677">Repeat</keyword>
<dbReference type="GO" id="GO:0007219">
    <property type="term" value="P:Notch signaling pathway"/>
    <property type="evidence" value="ECO:0007669"/>
    <property type="project" value="UniProtKB-KW"/>
</dbReference>
<proteinExistence type="predicted"/>
<evidence type="ECO:0000256" key="11">
    <source>
        <dbReference type="ARBA" id="ARBA00022707"/>
    </source>
</evidence>
<dbReference type="InParanoid" id="A0A6P5KEC1"/>
<evidence type="ECO:0000256" key="22">
    <source>
        <dbReference type="ARBA" id="ARBA00023288"/>
    </source>
</evidence>
<dbReference type="CTD" id="9148"/>
<dbReference type="GeneID" id="110209591"/>
<keyword evidence="19" id="KW-0770">Synapse</keyword>
<dbReference type="GO" id="GO:0061630">
    <property type="term" value="F:ubiquitin protein ligase activity"/>
    <property type="evidence" value="ECO:0007669"/>
    <property type="project" value="UniProtKB-EC"/>
</dbReference>
<evidence type="ECO:0000256" key="28">
    <source>
        <dbReference type="ARBA" id="ARBA00082012"/>
    </source>
</evidence>
<evidence type="ECO:0000259" key="31">
    <source>
        <dbReference type="PROSITE" id="PS50089"/>
    </source>
</evidence>
<dbReference type="Proteomes" id="UP000515140">
    <property type="component" value="Unplaced"/>
</dbReference>
<dbReference type="PANTHER" id="PTHR12429">
    <property type="entry name" value="NEURALIZED"/>
    <property type="match status" value="1"/>
</dbReference>
<dbReference type="Gene3D" id="2.60.120.920">
    <property type="match status" value="2"/>
</dbReference>
<dbReference type="EC" id="2.3.2.27" evidence="7"/>
<evidence type="ECO:0000256" key="21">
    <source>
        <dbReference type="ARBA" id="ARBA00023273"/>
    </source>
</evidence>
<evidence type="ECO:0000256" key="17">
    <source>
        <dbReference type="ARBA" id="ARBA00022845"/>
    </source>
</evidence>
<sequence>MVGGDDDGDSGSDGSDSDDWLMEAKMTHSLADSIGGPFPASSHRCHHKQKHCLPTPQGGSLPATPLLFHPHTKGSQILMDLSHKAVKRQASFCNAITFSNRPVLIYEQVRLKITKKQCCWSGALRLGFTCKDPSRINPDTLPKYACPDLVSQSGFWAKALPEEYANEGNIIAFWVDKKGRVFYRVNDSAAMLFFSGVRTADPLWALVDVYGLTRGVQLLESEIVPPDCLRPRSFTAIRRPSLRRDPEDTRLSVSLCDLNMQDGGFQAAAVAASACSIPQNSLNSQNCHSLPPQLESDLRFHQLRGAHIKILDEQTVARLEHAREERTLVFTSRPLRVGETIFVKVNKSNTSRPGTLSYGVTTCDPGTLRPSDLPYNPEALVDRKEFWAVCRVPGPLHSGDILGFMVTADGELHLSHNGAAAGMQLCVDVSQPLWMLFNLHGAITQIRVLGSTILAERGVPSLPTSPASSPTSPTGLCSRLSDPLLSACSSGPPGSSLSGTAPNSPVSLPESPLSPGPGPGPGPGPWSDECTICYENTVDTVIYTCGHMCLCYSCGLRLKKTVHACCPICRRVIKDIIKTYRST</sequence>
<keyword evidence="8" id="KW-1003">Cell membrane</keyword>
<comment type="subunit">
    <text evidence="25">Interacts with CPEB3 (via N-terminal domain); the interaction increases CPEB3 ubiquitination. Interacts with DLL1.</text>
</comment>
<dbReference type="Pfam" id="PF07177">
    <property type="entry name" value="Neuralized"/>
    <property type="match status" value="2"/>
</dbReference>
<reference evidence="34" key="1">
    <citation type="submission" date="2025-08" db="UniProtKB">
        <authorList>
            <consortium name="RefSeq"/>
        </authorList>
    </citation>
    <scope>IDENTIFICATION</scope>
    <source>
        <tissue evidence="34">Spleen</tissue>
    </source>
</reference>
<keyword evidence="21" id="KW-0966">Cell projection</keyword>
<evidence type="ECO:0000256" key="27">
    <source>
        <dbReference type="ARBA" id="ARBA00078614"/>
    </source>
</evidence>
<keyword evidence="10" id="KW-0808">Transferase</keyword>
<gene>
    <name evidence="34" type="primary">NEURL1</name>
</gene>
<keyword evidence="17" id="KW-0810">Translation regulation</keyword>
<feature type="compositionally biased region" description="Pro residues" evidence="30">
    <location>
        <begin position="512"/>
        <end position="523"/>
    </location>
</feature>
<evidence type="ECO:0000256" key="13">
    <source>
        <dbReference type="ARBA" id="ARBA00022737"/>
    </source>
</evidence>
<keyword evidence="16" id="KW-0862">Zinc</keyword>
<feature type="domain" description="NHR" evidence="32">
    <location>
        <begin position="65"/>
        <end position="221"/>
    </location>
</feature>
<dbReference type="InterPro" id="IPR001841">
    <property type="entry name" value="Znf_RING"/>
</dbReference>
<dbReference type="GO" id="GO:0006417">
    <property type="term" value="P:regulation of translation"/>
    <property type="evidence" value="ECO:0007669"/>
    <property type="project" value="UniProtKB-KW"/>
</dbReference>
<dbReference type="GO" id="GO:0005886">
    <property type="term" value="C:plasma membrane"/>
    <property type="evidence" value="ECO:0007669"/>
    <property type="project" value="UniProtKB-SubCell"/>
</dbReference>
<dbReference type="FunFam" id="3.30.40.10:FF:000056">
    <property type="entry name" value="Putative E3 ubiquitin-protein ligase NEURL1B"/>
    <property type="match status" value="1"/>
</dbReference>
<comment type="catalytic activity">
    <reaction evidence="1">
        <text>S-ubiquitinyl-[E2 ubiquitin-conjugating enzyme]-L-cysteine + [acceptor protein]-L-lysine = [E2 ubiquitin-conjugating enzyme]-L-cysteine + N(6)-ubiquitinyl-[acceptor protein]-L-lysine.</text>
        <dbReference type="EC" id="2.3.2.27"/>
    </reaction>
</comment>
<evidence type="ECO:0000256" key="7">
    <source>
        <dbReference type="ARBA" id="ARBA00012483"/>
    </source>
</evidence>
<feature type="domain" description="NHR" evidence="32">
    <location>
        <begin position="297"/>
        <end position="451"/>
    </location>
</feature>
<evidence type="ECO:0000256" key="24">
    <source>
        <dbReference type="ARBA" id="ARBA00053982"/>
    </source>
</evidence>
<keyword evidence="14 29" id="KW-0863">Zinc-finger</keyword>
<dbReference type="KEGG" id="pcw:110209591"/>
<accession>A0A6P5KEC1</accession>
<dbReference type="GO" id="GO:0045746">
    <property type="term" value="P:negative regulation of Notch signaling pathway"/>
    <property type="evidence" value="ECO:0007669"/>
    <property type="project" value="TreeGrafter"/>
</dbReference>
<dbReference type="SUPFAM" id="SSF57850">
    <property type="entry name" value="RING/U-box"/>
    <property type="match status" value="1"/>
</dbReference>
<dbReference type="InterPro" id="IPR013083">
    <property type="entry name" value="Znf_RING/FYVE/PHD"/>
</dbReference>
<evidence type="ECO:0000256" key="5">
    <source>
        <dbReference type="ARBA" id="ARBA00004556"/>
    </source>
</evidence>
<feature type="compositionally biased region" description="Low complexity" evidence="30">
    <location>
        <begin position="487"/>
        <end position="511"/>
    </location>
</feature>
<dbReference type="Pfam" id="PF13920">
    <property type="entry name" value="zf-C3HC4_3"/>
    <property type="match status" value="1"/>
</dbReference>
<name>A0A6P5KEC1_PHACI</name>
<evidence type="ECO:0000256" key="6">
    <source>
        <dbReference type="ARBA" id="ARBA00004906"/>
    </source>
</evidence>
<dbReference type="FunFam" id="2.60.120.920:FF:000022">
    <property type="entry name" value="E3 ubiquitin-protein ligase NEURL1 isoform X2"/>
    <property type="match status" value="1"/>
</dbReference>
<evidence type="ECO:0000256" key="26">
    <source>
        <dbReference type="ARBA" id="ARBA00073400"/>
    </source>
</evidence>
<evidence type="ECO:0000256" key="29">
    <source>
        <dbReference type="PROSITE-ProRule" id="PRU00175"/>
    </source>
</evidence>
<evidence type="ECO:0000259" key="32">
    <source>
        <dbReference type="PROSITE" id="PS51065"/>
    </source>
</evidence>
<evidence type="ECO:0000256" key="30">
    <source>
        <dbReference type="SAM" id="MobiDB-lite"/>
    </source>
</evidence>
<dbReference type="InterPro" id="IPR006573">
    <property type="entry name" value="NHR_dom"/>
</dbReference>
<keyword evidence="9" id="KW-0963">Cytoplasm</keyword>
<keyword evidence="15" id="KW-0833">Ubl conjugation pathway</keyword>
<evidence type="ECO:0000256" key="15">
    <source>
        <dbReference type="ARBA" id="ARBA00022786"/>
    </source>
</evidence>